<dbReference type="STRING" id="1448318.A0A319EZG0"/>
<reference evidence="1 2" key="1">
    <citation type="submission" date="2018-02" db="EMBL/GenBank/DDBJ databases">
        <title>The genomes of Aspergillus section Nigri reveals drivers in fungal speciation.</title>
        <authorList>
            <consortium name="DOE Joint Genome Institute"/>
            <person name="Vesth T.C."/>
            <person name="Nybo J."/>
            <person name="Theobald S."/>
            <person name="Brandl J."/>
            <person name="Frisvad J.C."/>
            <person name="Nielsen K.F."/>
            <person name="Lyhne E.K."/>
            <person name="Kogle M.E."/>
            <person name="Kuo A."/>
            <person name="Riley R."/>
            <person name="Clum A."/>
            <person name="Nolan M."/>
            <person name="Lipzen A."/>
            <person name="Salamov A."/>
            <person name="Henrissat B."/>
            <person name="Wiebenga A."/>
            <person name="De vries R.P."/>
            <person name="Grigoriev I.V."/>
            <person name="Mortensen U.H."/>
            <person name="Andersen M.R."/>
            <person name="Baker S.E."/>
        </authorList>
    </citation>
    <scope>NUCLEOTIDE SEQUENCE [LARGE SCALE GENOMIC DNA]</scope>
    <source>
        <strain evidence="1 2">CBS 121057</strain>
    </source>
</reference>
<protein>
    <recommendedName>
        <fullName evidence="3">Flavin-nucleotide-binding protein</fullName>
    </recommendedName>
</protein>
<dbReference type="SUPFAM" id="SSF50475">
    <property type="entry name" value="FMN-binding split barrel"/>
    <property type="match status" value="1"/>
</dbReference>
<dbReference type="Gene3D" id="2.30.110.10">
    <property type="entry name" value="Electron Transport, Fmn-binding Protein, Chain A"/>
    <property type="match status" value="1"/>
</dbReference>
<name>A0A319EZG0_ASPSB</name>
<dbReference type="AlphaFoldDB" id="A0A319EZG0"/>
<evidence type="ECO:0000313" key="1">
    <source>
        <dbReference type="EMBL" id="PYI07909.1"/>
    </source>
</evidence>
<evidence type="ECO:0000313" key="2">
    <source>
        <dbReference type="Proteomes" id="UP000248423"/>
    </source>
</evidence>
<dbReference type="InterPro" id="IPR024747">
    <property type="entry name" value="Pyridox_Oxase-rel"/>
</dbReference>
<dbReference type="EMBL" id="KZ826338">
    <property type="protein sequence ID" value="PYI07909.1"/>
    <property type="molecule type" value="Genomic_DNA"/>
</dbReference>
<dbReference type="OrthoDB" id="444432at2759"/>
<dbReference type="Pfam" id="PF12900">
    <property type="entry name" value="Pyridox_ox_2"/>
    <property type="match status" value="1"/>
</dbReference>
<keyword evidence="2" id="KW-1185">Reference proteome</keyword>
<proteinExistence type="predicted"/>
<dbReference type="PANTHER" id="PTHR34071">
    <property type="entry name" value="5-NITROIMIDAZOLE ANTIBIOTICS RESISTANCE PROTEIN, NIMA-FAMILY-RELATED PROTEIN-RELATED"/>
    <property type="match status" value="1"/>
</dbReference>
<organism evidence="1 2">
    <name type="scientific">Aspergillus sclerotiicarbonarius (strain CBS 121057 / IBT 28362)</name>
    <dbReference type="NCBI Taxonomy" id="1448318"/>
    <lineage>
        <taxon>Eukaryota</taxon>
        <taxon>Fungi</taxon>
        <taxon>Dikarya</taxon>
        <taxon>Ascomycota</taxon>
        <taxon>Pezizomycotina</taxon>
        <taxon>Eurotiomycetes</taxon>
        <taxon>Eurotiomycetidae</taxon>
        <taxon>Eurotiales</taxon>
        <taxon>Aspergillaceae</taxon>
        <taxon>Aspergillus</taxon>
        <taxon>Aspergillus subgen. Circumdati</taxon>
    </lineage>
</organism>
<dbReference type="PANTHER" id="PTHR34071:SF2">
    <property type="entry name" value="FLAVIN-NUCLEOTIDE-BINDING PROTEIN"/>
    <property type="match status" value="1"/>
</dbReference>
<sequence>MSEPSYPKTPRNAINRLRNRGAYDFQTAHGIINTTAVLHVSFAPDPTDPYPIVLPMIGQMGTRTEPHSTDLNHPMDLYLHGSISSRIMKLSHEAIARGDHGLAVCIAATKVDGYVLAHTPFHHSYNFRSAVVHGHATVLITNKIVPERWQNTRTPPNQVELQSTNILRVRVFSGSAKLRWGVPNGDRADLKNQDVLDRYWAGVVPMWETFGEPICAPSNQAPVPDHVRGFVQRQNEENRRVALEASEEQK</sequence>
<dbReference type="Proteomes" id="UP000248423">
    <property type="component" value="Unassembled WGS sequence"/>
</dbReference>
<dbReference type="InterPro" id="IPR012349">
    <property type="entry name" value="Split_barrel_FMN-bd"/>
</dbReference>
<accession>A0A319EZG0</accession>
<gene>
    <name evidence="1" type="ORF">BO78DRAFT_442399</name>
</gene>
<dbReference type="VEuPathDB" id="FungiDB:BO78DRAFT_442399"/>
<evidence type="ECO:0008006" key="3">
    <source>
        <dbReference type="Google" id="ProtNLM"/>
    </source>
</evidence>